<protein>
    <submittedName>
        <fullName evidence="1">DUF2691 family protein</fullName>
    </submittedName>
</protein>
<dbReference type="Pfam" id="PF10903">
    <property type="entry name" value="DUF2691"/>
    <property type="match status" value="1"/>
</dbReference>
<reference evidence="1 2" key="1">
    <citation type="submission" date="2019-10" db="EMBL/GenBank/DDBJ databases">
        <title>Complete genome sequences for adaption low water activity.</title>
        <authorList>
            <person name="Zhao L."/>
            <person name="Zhong J."/>
        </authorList>
    </citation>
    <scope>NUCLEOTIDE SEQUENCE [LARGE SCALE GENOMIC DNA]</scope>
    <source>
        <strain evidence="1 2">FDU301</strain>
        <plasmid evidence="2">pfdu301a</plasmid>
    </source>
</reference>
<name>A0A6M6E029_PRIMG</name>
<proteinExistence type="predicted"/>
<keyword evidence="1" id="KW-0614">Plasmid</keyword>
<gene>
    <name evidence="1" type="ORF">FDZ14_30815</name>
</gene>
<dbReference type="EMBL" id="CP045273">
    <property type="protein sequence ID" value="QJX80483.1"/>
    <property type="molecule type" value="Genomic_DNA"/>
</dbReference>
<organism evidence="1 2">
    <name type="scientific">Priestia megaterium</name>
    <name type="common">Bacillus megaterium</name>
    <dbReference type="NCBI Taxonomy" id="1404"/>
    <lineage>
        <taxon>Bacteria</taxon>
        <taxon>Bacillati</taxon>
        <taxon>Bacillota</taxon>
        <taxon>Bacilli</taxon>
        <taxon>Bacillales</taxon>
        <taxon>Bacillaceae</taxon>
        <taxon>Priestia</taxon>
    </lineage>
</organism>
<dbReference type="Proteomes" id="UP000501076">
    <property type="component" value="Plasmid pFDU301A"/>
</dbReference>
<accession>A0A6M6E029</accession>
<evidence type="ECO:0000313" key="1">
    <source>
        <dbReference type="EMBL" id="QJX80483.1"/>
    </source>
</evidence>
<evidence type="ECO:0000313" key="2">
    <source>
        <dbReference type="Proteomes" id="UP000501076"/>
    </source>
</evidence>
<geneLocation type="plasmid" evidence="2">
    <name>pfdu301a</name>
</geneLocation>
<dbReference type="InterPro" id="IPR020216">
    <property type="entry name" value="Uncharacterised_YncE"/>
</dbReference>
<dbReference type="AlphaFoldDB" id="A0A6M6E029"/>
<sequence>MGLDEREGLRMRRGITFEIPNAYGNYLLDILEPLSALELFWSIEEQEIYTVQGDSLSDTLLFPNNTTIENKPFWKALEENEYYIIFSDLKAYSTSSIGMVNTYSDFLQSNCQMVLLIADCTIVTIYCKNPHLLEALYNQVVAKAFNNIEFITNENDTRAHLSN</sequence>